<evidence type="ECO:0000256" key="1">
    <source>
        <dbReference type="SAM" id="Coils"/>
    </source>
</evidence>
<dbReference type="EMBL" id="MT141486">
    <property type="protein sequence ID" value="QJA62976.1"/>
    <property type="molecule type" value="Genomic_DNA"/>
</dbReference>
<reference evidence="3" key="1">
    <citation type="submission" date="2020-03" db="EMBL/GenBank/DDBJ databases">
        <title>The deep terrestrial virosphere.</title>
        <authorList>
            <person name="Holmfeldt K."/>
            <person name="Nilsson E."/>
            <person name="Simone D."/>
            <person name="Lopez-Fernandez M."/>
            <person name="Wu X."/>
            <person name="de Brujin I."/>
            <person name="Lundin D."/>
            <person name="Andersson A."/>
            <person name="Bertilsson S."/>
            <person name="Dopson M."/>
        </authorList>
    </citation>
    <scope>NUCLEOTIDE SEQUENCE</scope>
    <source>
        <strain evidence="3">MM415A02614</strain>
        <strain evidence="2">MM415B00683</strain>
    </source>
</reference>
<dbReference type="AlphaFoldDB" id="A0A6M3JVY9"/>
<organism evidence="3">
    <name type="scientific">viral metagenome</name>
    <dbReference type="NCBI Taxonomy" id="1070528"/>
    <lineage>
        <taxon>unclassified sequences</taxon>
        <taxon>metagenomes</taxon>
        <taxon>organismal metagenomes</taxon>
    </lineage>
</organism>
<name>A0A6M3JVY9_9ZZZZ</name>
<evidence type="ECO:0000313" key="2">
    <source>
        <dbReference type="EMBL" id="QJA62976.1"/>
    </source>
</evidence>
<protein>
    <submittedName>
        <fullName evidence="3">Uncharacterized protein</fullName>
    </submittedName>
</protein>
<accession>A0A6M3JVY9</accession>
<keyword evidence="1" id="KW-0175">Coiled coil</keyword>
<sequence length="80" mass="9373">MPDKKYPEEIRTEMAERVFRQSVIKNLDAGIEQLEANLEQLITNSNAMIASVRLLKDESMKLIMPLRKMQEAIWRLNDPE</sequence>
<proteinExistence type="predicted"/>
<feature type="coiled-coil region" evidence="1">
    <location>
        <begin position="24"/>
        <end position="51"/>
    </location>
</feature>
<evidence type="ECO:0000313" key="3">
    <source>
        <dbReference type="EMBL" id="QJA72777.1"/>
    </source>
</evidence>
<gene>
    <name evidence="3" type="ORF">MM415A02614_0011</name>
    <name evidence="2" type="ORF">MM415B00683_0046</name>
</gene>
<dbReference type="EMBL" id="MT141977">
    <property type="protein sequence ID" value="QJA72777.1"/>
    <property type="molecule type" value="Genomic_DNA"/>
</dbReference>